<dbReference type="Pfam" id="PF00067">
    <property type="entry name" value="p450"/>
    <property type="match status" value="1"/>
</dbReference>
<dbReference type="InterPro" id="IPR002401">
    <property type="entry name" value="Cyt_P450_E_grp-I"/>
</dbReference>
<dbReference type="InterPro" id="IPR036396">
    <property type="entry name" value="Cyt_P450_sf"/>
</dbReference>
<organism evidence="3 4">
    <name type="scientific">Halovulum marinum</name>
    <dbReference type="NCBI Taxonomy" id="2662447"/>
    <lineage>
        <taxon>Bacteria</taxon>
        <taxon>Pseudomonadati</taxon>
        <taxon>Pseudomonadota</taxon>
        <taxon>Alphaproteobacteria</taxon>
        <taxon>Rhodobacterales</taxon>
        <taxon>Paracoccaceae</taxon>
        <taxon>Halovulum</taxon>
    </lineage>
</organism>
<keyword evidence="2" id="KW-0479">Metal-binding</keyword>
<proteinExistence type="inferred from homology"/>
<dbReference type="PRINTS" id="PR00463">
    <property type="entry name" value="EP450I"/>
</dbReference>
<keyword evidence="2" id="KW-0349">Heme</keyword>
<dbReference type="RefSeq" id="WP_154448614.1">
    <property type="nucleotide sequence ID" value="NZ_WIND01000019.1"/>
</dbReference>
<dbReference type="AlphaFoldDB" id="A0A6L5Z642"/>
<dbReference type="PRINTS" id="PR00385">
    <property type="entry name" value="P450"/>
</dbReference>
<name>A0A6L5Z642_9RHOB</name>
<dbReference type="PANTHER" id="PTHR24305">
    <property type="entry name" value="CYTOCHROME P450"/>
    <property type="match status" value="1"/>
</dbReference>
<keyword evidence="4" id="KW-1185">Reference proteome</keyword>
<comment type="cofactor">
    <cofactor evidence="2">
        <name>heme</name>
        <dbReference type="ChEBI" id="CHEBI:30413"/>
    </cofactor>
</comment>
<evidence type="ECO:0000313" key="4">
    <source>
        <dbReference type="Proteomes" id="UP000474957"/>
    </source>
</evidence>
<reference evidence="3 4" key="1">
    <citation type="submission" date="2019-10" db="EMBL/GenBank/DDBJ databases">
        <title>Cognatihalovulum marinum gen. nov. sp. nov., a new member of the family Rhodobacteraceae isolated from deep seawater of the Northwest Indian Ocean.</title>
        <authorList>
            <person name="Ruan C."/>
            <person name="Wang J."/>
            <person name="Zheng X."/>
            <person name="Song L."/>
            <person name="Zhu Y."/>
            <person name="Huang Y."/>
            <person name="Lu Z."/>
            <person name="Du W."/>
            <person name="Huang L."/>
            <person name="Dai X."/>
        </authorList>
    </citation>
    <scope>NUCLEOTIDE SEQUENCE [LARGE SCALE GENOMIC DNA]</scope>
    <source>
        <strain evidence="3 4">2CG4</strain>
    </source>
</reference>
<gene>
    <name evidence="3" type="ORF">GE300_17885</name>
</gene>
<dbReference type="Proteomes" id="UP000474957">
    <property type="component" value="Unassembled WGS sequence"/>
</dbReference>
<accession>A0A6L5Z642</accession>
<sequence length="478" mass="53927">MDDSTEPRGDEARIERVLFRPAAPVPTQGAVSWPALVRGLLRSDFSHFPAAAYTTRVYRIPVRGRTLLMPSGPAQVREVLVSEHDNYPKSRVMQRILGPLIGNSMFVTNGDVWRRQRRMIDPTLELSRLKAFLPLMQGAVDDMVARMGQGGEMDLDQETMRVAADILCRCVFSEQVQPGMVDELAETFRRYQALVPAFLALEGLGQPRWVLPLRQLRARRAGNRIRGRMAALIRQRLDSGARPEDLLTGLIEARDPQTGHRFTETELVDEVVFFFLAGHETSASALSWSLYLLANDPQAQERARAEVLRELGPAQADFSGLRRLRFTRDVFREALRLYPPVTAYIRDALGTARLAKRDVRAGDLVSVTPWFVHRSPRNWSHPDLFDPDRFQTEAGRASMREAYVPFNTGPRVCSGAAFATQESLLVLAAVLGRYRLHPVPGRAPQPAAWLTQRSRNGTWLRLEPLSRRTGRDQSRNTS</sequence>
<evidence type="ECO:0000256" key="2">
    <source>
        <dbReference type="PIRSR" id="PIRSR602401-1"/>
    </source>
</evidence>
<dbReference type="Gene3D" id="1.10.630.10">
    <property type="entry name" value="Cytochrome P450"/>
    <property type="match status" value="1"/>
</dbReference>
<comment type="caution">
    <text evidence="3">The sequence shown here is derived from an EMBL/GenBank/DDBJ whole genome shotgun (WGS) entry which is preliminary data.</text>
</comment>
<dbReference type="GO" id="GO:0020037">
    <property type="term" value="F:heme binding"/>
    <property type="evidence" value="ECO:0007669"/>
    <property type="project" value="InterPro"/>
</dbReference>
<dbReference type="GO" id="GO:0016705">
    <property type="term" value="F:oxidoreductase activity, acting on paired donors, with incorporation or reduction of molecular oxygen"/>
    <property type="evidence" value="ECO:0007669"/>
    <property type="project" value="InterPro"/>
</dbReference>
<keyword evidence="2" id="KW-0408">Iron</keyword>
<dbReference type="InterPro" id="IPR050121">
    <property type="entry name" value="Cytochrome_P450_monoxygenase"/>
</dbReference>
<feature type="binding site" description="axial binding residue" evidence="2">
    <location>
        <position position="413"/>
    </location>
    <ligand>
        <name>heme</name>
        <dbReference type="ChEBI" id="CHEBI:30413"/>
    </ligand>
    <ligandPart>
        <name>Fe</name>
        <dbReference type="ChEBI" id="CHEBI:18248"/>
    </ligandPart>
</feature>
<dbReference type="EMBL" id="WIND01000019">
    <property type="protein sequence ID" value="MSU91452.1"/>
    <property type="molecule type" value="Genomic_DNA"/>
</dbReference>
<evidence type="ECO:0000256" key="1">
    <source>
        <dbReference type="ARBA" id="ARBA00010617"/>
    </source>
</evidence>
<dbReference type="SUPFAM" id="SSF48264">
    <property type="entry name" value="Cytochrome P450"/>
    <property type="match status" value="1"/>
</dbReference>
<evidence type="ECO:0000313" key="3">
    <source>
        <dbReference type="EMBL" id="MSU91452.1"/>
    </source>
</evidence>
<comment type="similarity">
    <text evidence="1">Belongs to the cytochrome P450 family.</text>
</comment>
<dbReference type="InterPro" id="IPR001128">
    <property type="entry name" value="Cyt_P450"/>
</dbReference>
<dbReference type="GO" id="GO:0004497">
    <property type="term" value="F:monooxygenase activity"/>
    <property type="evidence" value="ECO:0007669"/>
    <property type="project" value="InterPro"/>
</dbReference>
<dbReference type="PANTHER" id="PTHR24305:SF166">
    <property type="entry name" value="CYTOCHROME P450 12A4, MITOCHONDRIAL-RELATED"/>
    <property type="match status" value="1"/>
</dbReference>
<protein>
    <submittedName>
        <fullName evidence="3">Cytochrome P450</fullName>
    </submittedName>
</protein>
<dbReference type="GO" id="GO:0005506">
    <property type="term" value="F:iron ion binding"/>
    <property type="evidence" value="ECO:0007669"/>
    <property type="project" value="InterPro"/>
</dbReference>